<gene>
    <name evidence="4" type="ORF">D7X96_29200</name>
</gene>
<dbReference type="AlphaFoldDB" id="A0A3A8QD35"/>
<dbReference type="InterPro" id="IPR035986">
    <property type="entry name" value="PKD_dom_sf"/>
</dbReference>
<keyword evidence="5" id="KW-1185">Reference proteome</keyword>
<dbReference type="PROSITE" id="PS00626">
    <property type="entry name" value="RCC1_2"/>
    <property type="match status" value="4"/>
</dbReference>
<keyword evidence="2" id="KW-0732">Signal</keyword>
<dbReference type="Gene3D" id="2.60.40.10">
    <property type="entry name" value="Immunoglobulins"/>
    <property type="match status" value="2"/>
</dbReference>
<organism evidence="4 5">
    <name type="scientific">Corallococcus interemptor</name>
    <dbReference type="NCBI Taxonomy" id="2316720"/>
    <lineage>
        <taxon>Bacteria</taxon>
        <taxon>Pseudomonadati</taxon>
        <taxon>Myxococcota</taxon>
        <taxon>Myxococcia</taxon>
        <taxon>Myxococcales</taxon>
        <taxon>Cystobacterineae</taxon>
        <taxon>Myxococcaceae</taxon>
        <taxon>Corallococcus</taxon>
    </lineage>
</organism>
<evidence type="ECO:0000313" key="4">
    <source>
        <dbReference type="EMBL" id="RKH62712.1"/>
    </source>
</evidence>
<dbReference type="InterPro" id="IPR022409">
    <property type="entry name" value="PKD/Chitinase_dom"/>
</dbReference>
<dbReference type="SMART" id="SM00089">
    <property type="entry name" value="PKD"/>
    <property type="match status" value="2"/>
</dbReference>
<dbReference type="PROSITE" id="PS50093">
    <property type="entry name" value="PKD"/>
    <property type="match status" value="1"/>
</dbReference>
<dbReference type="Pfam" id="PF00415">
    <property type="entry name" value="RCC1"/>
    <property type="match status" value="3"/>
</dbReference>
<feature type="chain" id="PRO_5017475622" evidence="2">
    <location>
        <begin position="29"/>
        <end position="791"/>
    </location>
</feature>
<name>A0A3A8QD35_9BACT</name>
<keyword evidence="1" id="KW-0677">Repeat</keyword>
<evidence type="ECO:0000256" key="2">
    <source>
        <dbReference type="SAM" id="SignalP"/>
    </source>
</evidence>
<dbReference type="Gene3D" id="2.130.10.30">
    <property type="entry name" value="Regulator of chromosome condensation 1/beta-lactamase-inhibitor protein II"/>
    <property type="match status" value="2"/>
</dbReference>
<feature type="domain" description="PKD" evidence="3">
    <location>
        <begin position="157"/>
        <end position="231"/>
    </location>
</feature>
<dbReference type="InterPro" id="IPR000408">
    <property type="entry name" value="Reg_chr_condens"/>
</dbReference>
<evidence type="ECO:0000259" key="3">
    <source>
        <dbReference type="PROSITE" id="PS50093"/>
    </source>
</evidence>
<protein>
    <submittedName>
        <fullName evidence="4">RCC1 repeat-containing protein</fullName>
    </submittedName>
</protein>
<sequence>MRTERRSGMAVLALGLVLALAGCGSSQAVVGAPEGSAQVVLTVPQALSASDVVRVELTVSGTGMTTRTDALVKTGGQWGGVLGQLPAGTGRIFSAQAFDASNTVRYAGQVAPVTIQAGQTTAVTLLLQEVNAPAPFDNAAPRILSLVASPGTVAPGGQVTLQATAEDPNTGDSLTYAWTAPSGSFSAPSSLTSVWTAPAAAGQVVLTLTVTDSKGASASLGVTITVSTGNGSAAVNVAFNTWPQVTRVTALPSSVDVGQATQVTASASDADGDSLSYQWTANCAGTWTNATSASAGFTPSAQPSSGTCTLSVRVQDGRGGQGTGSLTVYVSTSPTTAQFPPEVVETFQSVASVPPGGGTVVFRVKAKDPQGSALAFAWATSAGTLGTATSTATTSEVLWTAPSCVSSGTTASVTATVTNALGLSTHFAFTLQGGAACAASSGAHFVAGRFHNLAVKQDGTVWAWGDNSQGQLGDGTTTQRLTPLQVPGLTGVAALSVGTLHSLAVKQDGTVWAWGDNIQGQLGDGTTTDRLMPVQVPGLTGVVALAAGNYHSLALRQDGTIWAWGNNAQGQLGDGTTTQRLTPVQVPGLAAVAALAGGFYHSLAVKQDGTVWAWGNNTEGELGDGTTTDRRTPLQVPGLTGVAALSAGNYHSLAVKQDGTVWAWGNNAQGQLGDGTTTQRLTPLQVPGLTGIAALAGGTLHSLAVKQDGTVWAWGDNSRGQFGDGTTTQRLVPVKVPGLTGFVAPSTGGTHSLAVKQDGTVWAWGENAQGRLGDGTTISRFTPVRVSGLNL</sequence>
<dbReference type="Pfam" id="PF22352">
    <property type="entry name" value="K319L-like_PKD"/>
    <property type="match status" value="1"/>
</dbReference>
<dbReference type="Pfam" id="PF25390">
    <property type="entry name" value="WD40_RLD"/>
    <property type="match status" value="1"/>
</dbReference>
<accession>A0A3A8QD35</accession>
<feature type="signal peptide" evidence="2">
    <location>
        <begin position="1"/>
        <end position="28"/>
    </location>
</feature>
<dbReference type="SUPFAM" id="SSF50985">
    <property type="entry name" value="RCC1/BLIP-II"/>
    <property type="match status" value="1"/>
</dbReference>
<dbReference type="PROSITE" id="PS51257">
    <property type="entry name" value="PROKAR_LIPOPROTEIN"/>
    <property type="match status" value="1"/>
</dbReference>
<comment type="caution">
    <text evidence="4">The sequence shown here is derived from an EMBL/GenBank/DDBJ whole genome shotgun (WGS) entry which is preliminary data.</text>
</comment>
<dbReference type="SUPFAM" id="SSF49299">
    <property type="entry name" value="PKD domain"/>
    <property type="match status" value="1"/>
</dbReference>
<dbReference type="InterPro" id="IPR013783">
    <property type="entry name" value="Ig-like_fold"/>
</dbReference>
<dbReference type="InterPro" id="IPR051625">
    <property type="entry name" value="Signaling_Regulatory_Domain"/>
</dbReference>
<dbReference type="InterPro" id="IPR000601">
    <property type="entry name" value="PKD_dom"/>
</dbReference>
<dbReference type="PROSITE" id="PS50012">
    <property type="entry name" value="RCC1_3"/>
    <property type="match status" value="7"/>
</dbReference>
<evidence type="ECO:0000313" key="5">
    <source>
        <dbReference type="Proteomes" id="UP000282656"/>
    </source>
</evidence>
<dbReference type="Proteomes" id="UP000282656">
    <property type="component" value="Unassembled WGS sequence"/>
</dbReference>
<dbReference type="CDD" id="cd00146">
    <property type="entry name" value="PKD"/>
    <property type="match status" value="1"/>
</dbReference>
<dbReference type="Pfam" id="PF17963">
    <property type="entry name" value="Big_9"/>
    <property type="match status" value="1"/>
</dbReference>
<dbReference type="PRINTS" id="PR00633">
    <property type="entry name" value="RCCNDNSATION"/>
</dbReference>
<dbReference type="EMBL" id="RAWM01000108">
    <property type="protein sequence ID" value="RKH62712.1"/>
    <property type="molecule type" value="Genomic_DNA"/>
</dbReference>
<dbReference type="OrthoDB" id="5480056at2"/>
<dbReference type="InterPro" id="IPR009091">
    <property type="entry name" value="RCC1/BLIP-II"/>
</dbReference>
<proteinExistence type="predicted"/>
<dbReference type="InterPro" id="IPR058923">
    <property type="entry name" value="RCC1-like_dom"/>
</dbReference>
<evidence type="ECO:0000256" key="1">
    <source>
        <dbReference type="ARBA" id="ARBA00022737"/>
    </source>
</evidence>
<reference evidence="5" key="1">
    <citation type="submission" date="2018-09" db="EMBL/GenBank/DDBJ databases">
        <authorList>
            <person name="Livingstone P.G."/>
            <person name="Whitworth D.E."/>
        </authorList>
    </citation>
    <scope>NUCLEOTIDE SEQUENCE [LARGE SCALE GENOMIC DNA]</scope>
    <source>
        <strain evidence="5">AB047A</strain>
    </source>
</reference>
<dbReference type="RefSeq" id="WP_121771258.1">
    <property type="nucleotide sequence ID" value="NZ_RAWM01000108.1"/>
</dbReference>
<dbReference type="PANTHER" id="PTHR22872">
    <property type="entry name" value="BTK-BINDING PROTEIN-RELATED"/>
    <property type="match status" value="1"/>
</dbReference>